<dbReference type="GeneID" id="4642994"/>
<dbReference type="Proteomes" id="UP000214542">
    <property type="component" value="Segment"/>
</dbReference>
<accession>A1YRI4</accession>
<evidence type="ECO:0000313" key="2">
    <source>
        <dbReference type="Proteomes" id="UP000214542"/>
    </source>
</evidence>
<dbReference type="EMBL" id="EF125867">
    <property type="protein sequence ID" value="ABM05438.1"/>
    <property type="molecule type" value="Genomic_DNA"/>
</dbReference>
<evidence type="ECO:0000313" key="1">
    <source>
        <dbReference type="EMBL" id="ABM05438.1"/>
    </source>
</evidence>
<proteinExistence type="predicted"/>
<dbReference type="OrthoDB" id="27961at10239"/>
<keyword evidence="2" id="KW-1185">Reference proteome</keyword>
<name>A1YRI4_9ABAC</name>
<dbReference type="KEGG" id="vg:4642994"/>
<dbReference type="RefSeq" id="YP_950852.1">
    <property type="nucleotide sequence ID" value="NC_008725.1"/>
</dbReference>
<reference evidence="1 2" key="1">
    <citation type="journal article" date="2008" name="J. Gen. Virol.">
        <title>Genomic and host range studies of Maruca vitrata nucleopolyhedrovirus.</title>
        <authorList>
            <person name="Chen Y.R."/>
            <person name="Wu C.Y."/>
            <person name="Lee S.T."/>
            <person name="Wu Y.J."/>
            <person name="Lo C.F."/>
            <person name="Tsai M.F."/>
            <person name="Wang C.H."/>
        </authorList>
    </citation>
    <scope>NUCLEOTIDE SEQUENCE [LARGE SCALE GENOMIC DNA]</scope>
</reference>
<dbReference type="InterPro" id="IPR020249">
    <property type="entry name" value="DUF5492"/>
</dbReference>
<dbReference type="Pfam" id="PF17596">
    <property type="entry name" value="DUF5492"/>
    <property type="match status" value="1"/>
</dbReference>
<protein>
    <submittedName>
        <fullName evidence="1">Mv-ORF122 peptide</fullName>
    </submittedName>
</protein>
<sequence>MDSNNCIKIDAKYDIPSHYQYDNNVDKDISISFDVDPNKTFIINHNYIQQEQNHEQLQEAATYNSCIIIS</sequence>
<organism evidence="1 2">
    <name type="scientific">Maruca vitrata nucleopolyhedrovirus</name>
    <dbReference type="NCBI Taxonomy" id="1307954"/>
    <lineage>
        <taxon>Viruses</taxon>
        <taxon>Viruses incertae sedis</taxon>
        <taxon>Naldaviricetes</taxon>
        <taxon>Lefavirales</taxon>
        <taxon>Baculoviridae</taxon>
        <taxon>Alphabaculovirus</taxon>
        <taxon>Alphabaculovirus mavitratae</taxon>
    </lineage>
</organism>